<name>A0A1G2HFF4_9BACT</name>
<evidence type="ECO:0000256" key="2">
    <source>
        <dbReference type="ARBA" id="ARBA00004496"/>
    </source>
</evidence>
<dbReference type="InterPro" id="IPR027304">
    <property type="entry name" value="Trigger_fact/SurA_dom_sf"/>
</dbReference>
<dbReference type="GO" id="GO:0005737">
    <property type="term" value="C:cytoplasm"/>
    <property type="evidence" value="ECO:0007669"/>
    <property type="project" value="UniProtKB-SubCell"/>
</dbReference>
<dbReference type="EMBL" id="MHOI01000025">
    <property type="protein sequence ID" value="OGZ61226.1"/>
    <property type="molecule type" value="Genomic_DNA"/>
</dbReference>
<dbReference type="GO" id="GO:0015031">
    <property type="term" value="P:protein transport"/>
    <property type="evidence" value="ECO:0007669"/>
    <property type="project" value="InterPro"/>
</dbReference>
<dbReference type="InterPro" id="IPR005215">
    <property type="entry name" value="Trig_fac"/>
</dbReference>
<dbReference type="InterPro" id="IPR036611">
    <property type="entry name" value="Trigger_fac_ribosome-bd_sf"/>
</dbReference>
<comment type="caution">
    <text evidence="12">The sequence shown here is derived from an EMBL/GenBank/DDBJ whole genome shotgun (WGS) entry which is preliminary data.</text>
</comment>
<comment type="subcellular location">
    <subcellularLocation>
        <location evidence="2">Cytoplasm</location>
    </subcellularLocation>
</comment>
<dbReference type="EC" id="5.2.1.8" evidence="4"/>
<evidence type="ECO:0000256" key="8">
    <source>
        <dbReference type="ARBA" id="ARBA00023235"/>
    </source>
</evidence>
<evidence type="ECO:0000256" key="6">
    <source>
        <dbReference type="ARBA" id="ARBA00023110"/>
    </source>
</evidence>
<dbReference type="GO" id="GO:0043022">
    <property type="term" value="F:ribosome binding"/>
    <property type="evidence" value="ECO:0007669"/>
    <property type="project" value="TreeGrafter"/>
</dbReference>
<proteinExistence type="inferred from homology"/>
<dbReference type="SUPFAM" id="SSF102735">
    <property type="entry name" value="Trigger factor ribosome-binding domain"/>
    <property type="match status" value="1"/>
</dbReference>
<dbReference type="Pfam" id="PF05698">
    <property type="entry name" value="Trigger_C"/>
    <property type="match status" value="1"/>
</dbReference>
<evidence type="ECO:0000313" key="13">
    <source>
        <dbReference type="Proteomes" id="UP000179153"/>
    </source>
</evidence>
<dbReference type="Gene3D" id="1.10.3120.10">
    <property type="entry name" value="Trigger factor, C-terminal domain"/>
    <property type="match status" value="1"/>
</dbReference>
<evidence type="ECO:0000256" key="5">
    <source>
        <dbReference type="ARBA" id="ARBA00016902"/>
    </source>
</evidence>
<dbReference type="GO" id="GO:0044183">
    <property type="term" value="F:protein folding chaperone"/>
    <property type="evidence" value="ECO:0007669"/>
    <property type="project" value="TreeGrafter"/>
</dbReference>
<dbReference type="PANTHER" id="PTHR30560">
    <property type="entry name" value="TRIGGER FACTOR CHAPERONE AND PEPTIDYL-PROLYL CIS/TRANS ISOMERASE"/>
    <property type="match status" value="1"/>
</dbReference>
<feature type="domain" description="Trigger factor ribosome-binding bacterial" evidence="10">
    <location>
        <begin position="1"/>
        <end position="150"/>
    </location>
</feature>
<dbReference type="InterPro" id="IPR008881">
    <property type="entry name" value="Trigger_fac_ribosome-bd_bac"/>
</dbReference>
<evidence type="ECO:0000256" key="3">
    <source>
        <dbReference type="ARBA" id="ARBA00005464"/>
    </source>
</evidence>
<comment type="similarity">
    <text evidence="3">Belongs to the FKBP-type PPIase family. Tig subfamily.</text>
</comment>
<protein>
    <recommendedName>
        <fullName evidence="5">Trigger factor</fullName>
        <ecNumber evidence="4">5.2.1.8</ecNumber>
    </recommendedName>
    <alternativeName>
        <fullName evidence="9">PPIase</fullName>
    </alternativeName>
</protein>
<evidence type="ECO:0000313" key="12">
    <source>
        <dbReference type="EMBL" id="OGZ61226.1"/>
    </source>
</evidence>
<evidence type="ECO:0000256" key="1">
    <source>
        <dbReference type="ARBA" id="ARBA00000971"/>
    </source>
</evidence>
<keyword evidence="7" id="KW-0143">Chaperone</keyword>
<dbReference type="Gene3D" id="3.30.70.1050">
    <property type="entry name" value="Trigger factor ribosome-binding domain"/>
    <property type="match status" value="1"/>
</dbReference>
<dbReference type="AlphaFoldDB" id="A0A1G2HFF4"/>
<dbReference type="GO" id="GO:0043335">
    <property type="term" value="P:protein unfolding"/>
    <property type="evidence" value="ECO:0007669"/>
    <property type="project" value="TreeGrafter"/>
</dbReference>
<evidence type="ECO:0000256" key="9">
    <source>
        <dbReference type="ARBA" id="ARBA00029986"/>
    </source>
</evidence>
<keyword evidence="6" id="KW-0697">Rotamase</keyword>
<dbReference type="Pfam" id="PF05697">
    <property type="entry name" value="Trigger_N"/>
    <property type="match status" value="1"/>
</dbReference>
<dbReference type="GO" id="GO:0051083">
    <property type="term" value="P:'de novo' cotranslational protein folding"/>
    <property type="evidence" value="ECO:0007669"/>
    <property type="project" value="TreeGrafter"/>
</dbReference>
<evidence type="ECO:0000259" key="10">
    <source>
        <dbReference type="Pfam" id="PF05697"/>
    </source>
</evidence>
<dbReference type="GO" id="GO:0003755">
    <property type="term" value="F:peptidyl-prolyl cis-trans isomerase activity"/>
    <property type="evidence" value="ECO:0007669"/>
    <property type="project" value="UniProtKB-KW"/>
</dbReference>
<organism evidence="12 13">
    <name type="scientific">Candidatus Spechtbacteria bacterium RIFCSPLOWO2_01_FULL_46_10</name>
    <dbReference type="NCBI Taxonomy" id="1802163"/>
    <lineage>
        <taxon>Bacteria</taxon>
        <taxon>Candidatus Spechtiibacteriota</taxon>
    </lineage>
</organism>
<comment type="catalytic activity">
    <reaction evidence="1">
        <text>[protein]-peptidylproline (omega=180) = [protein]-peptidylproline (omega=0)</text>
        <dbReference type="Rhea" id="RHEA:16237"/>
        <dbReference type="Rhea" id="RHEA-COMP:10747"/>
        <dbReference type="Rhea" id="RHEA-COMP:10748"/>
        <dbReference type="ChEBI" id="CHEBI:83833"/>
        <dbReference type="ChEBI" id="CHEBI:83834"/>
        <dbReference type="EC" id="5.2.1.8"/>
    </reaction>
</comment>
<reference evidence="12 13" key="1">
    <citation type="journal article" date="2016" name="Nat. Commun.">
        <title>Thousands of microbial genomes shed light on interconnected biogeochemical processes in an aquifer system.</title>
        <authorList>
            <person name="Anantharaman K."/>
            <person name="Brown C.T."/>
            <person name="Hug L.A."/>
            <person name="Sharon I."/>
            <person name="Castelle C.J."/>
            <person name="Probst A.J."/>
            <person name="Thomas B.C."/>
            <person name="Singh A."/>
            <person name="Wilkins M.J."/>
            <person name="Karaoz U."/>
            <person name="Brodie E.L."/>
            <person name="Williams K.H."/>
            <person name="Hubbard S.S."/>
            <person name="Banfield J.F."/>
        </authorList>
    </citation>
    <scope>NUCLEOTIDE SEQUENCE [LARGE SCALE GENOMIC DNA]</scope>
</reference>
<evidence type="ECO:0000256" key="4">
    <source>
        <dbReference type="ARBA" id="ARBA00013194"/>
    </source>
</evidence>
<evidence type="ECO:0000259" key="11">
    <source>
        <dbReference type="Pfam" id="PF05698"/>
    </source>
</evidence>
<dbReference type="SUPFAM" id="SSF109998">
    <property type="entry name" value="Triger factor/SurA peptide-binding domain-like"/>
    <property type="match status" value="1"/>
</dbReference>
<feature type="domain" description="Trigger factor C-terminal" evidence="11">
    <location>
        <begin position="193"/>
        <end position="351"/>
    </location>
</feature>
<gene>
    <name evidence="12" type="ORF">A2932_01320</name>
</gene>
<sequence length="361" mass="41207">MRTELKDKENNEKEILVTLTPADMEQYLERAAQRLALDMKVKGFRDGQIPRRVVENVAGKNRVWNEAASEAMESSYTKAMGQQDIEPIGRPKADIIKLVPDNDFEFKITIPVMPALTLPDYKKIAADIFKKENKESKGVTVEEKEVEDALQWLRKTRIPTDSGENTDSHEQKVGGLPEIIDDKFAESVGGFKTLKELKDSMKDGIKKEKENRERERVRLKILDAILEKVNFQISDILVEQELDKMEDELARQVGQMGMAMEDYLKKIGKKQDELRAGWRQKAQQRVSTAILLRSIGNAEKIEVSEEEVEQEVGNYLSQFNSIDEAKRHTDPILLSSYIRGILRNKKVFELLGGGNNLKSKT</sequence>
<dbReference type="InterPro" id="IPR037041">
    <property type="entry name" value="Trigger_fac_C_sf"/>
</dbReference>
<accession>A0A1G2HFF4</accession>
<evidence type="ECO:0000256" key="7">
    <source>
        <dbReference type="ARBA" id="ARBA00023186"/>
    </source>
</evidence>
<dbReference type="PANTHER" id="PTHR30560:SF3">
    <property type="entry name" value="TRIGGER FACTOR-LIKE PROTEIN TIG, CHLOROPLASTIC"/>
    <property type="match status" value="1"/>
</dbReference>
<dbReference type="STRING" id="1802163.A2932_01320"/>
<keyword evidence="8" id="KW-0413">Isomerase</keyword>
<dbReference type="InterPro" id="IPR008880">
    <property type="entry name" value="Trigger_fac_C"/>
</dbReference>
<dbReference type="Proteomes" id="UP000179153">
    <property type="component" value="Unassembled WGS sequence"/>
</dbReference>